<organism evidence="3">
    <name type="scientific">viral metagenome</name>
    <dbReference type="NCBI Taxonomy" id="1070528"/>
    <lineage>
        <taxon>unclassified sequences</taxon>
        <taxon>metagenomes</taxon>
        <taxon>organismal metagenomes</taxon>
    </lineage>
</organism>
<proteinExistence type="predicted"/>
<feature type="compositionally biased region" description="Basic and acidic residues" evidence="2">
    <location>
        <begin position="142"/>
        <end position="156"/>
    </location>
</feature>
<reference evidence="3" key="1">
    <citation type="journal article" date="2020" name="Nature">
        <title>Giant virus diversity and host interactions through global metagenomics.</title>
        <authorList>
            <person name="Schulz F."/>
            <person name="Roux S."/>
            <person name="Paez-Espino D."/>
            <person name="Jungbluth S."/>
            <person name="Walsh D.A."/>
            <person name="Denef V.J."/>
            <person name="McMahon K.D."/>
            <person name="Konstantinidis K.T."/>
            <person name="Eloe-Fadrosh E.A."/>
            <person name="Kyrpides N.C."/>
            <person name="Woyke T."/>
        </authorList>
    </citation>
    <scope>NUCLEOTIDE SEQUENCE</scope>
    <source>
        <strain evidence="3">GVMAG-M-3300023179-116</strain>
    </source>
</reference>
<keyword evidence="1" id="KW-0175">Coiled coil</keyword>
<evidence type="ECO:0000256" key="1">
    <source>
        <dbReference type="SAM" id="Coils"/>
    </source>
</evidence>
<dbReference type="AlphaFoldDB" id="A0A6C0E3C7"/>
<protein>
    <submittedName>
        <fullName evidence="3">Uncharacterized protein</fullName>
    </submittedName>
</protein>
<dbReference type="SUPFAM" id="SSF143990">
    <property type="entry name" value="YbiA-like"/>
    <property type="match status" value="1"/>
</dbReference>
<dbReference type="CDD" id="cd15457">
    <property type="entry name" value="NADAR"/>
    <property type="match status" value="1"/>
</dbReference>
<feature type="compositionally biased region" description="Basic and acidic residues" evidence="2">
    <location>
        <begin position="495"/>
        <end position="504"/>
    </location>
</feature>
<feature type="coiled-coil region" evidence="1">
    <location>
        <begin position="280"/>
        <end position="307"/>
    </location>
</feature>
<sequence>MVLSKLNNRISYPELKKIHHDDNKMNYELYKIFIHDLYVVIAIGKVKREFETENIVYFPIYLINKNKKAIQIGVYEIDANYYLEFLNDDGDLDLDRNASLTPLLFKFATKSMIDKERLVIESDDEDEDEDKDEDKDEDEDDMERKSESNLEFKPEEKSKSISSAIITIPENRKEFFVLTKGIEIPPLLKEESKVLANDIIQKYHTKTSDNWIVKYMKNNYYDIVENEGGCDSFFSCIRDAFSQIAQQTSIQKLRKKFVDCISENVFLFYKDNYDLFYNTLNDTIKNAKELNIEYDKIRQQYNNILDRNEKKRLTEKGKTVKKQHDKLIYEKKYVSMFLKEFKFMKTVDNLEKFKKHLMSCEFWGNKWAIEWAIVLMEYCLNVKFIFFSKEYFKENDFSNIIQLGLGNHYFQLKDTLEKKKRFEPDYYIIMMMEQSKQQSNVDYKLVSYRKKHIFTFSELPYYVKKNILIKYNEKNSGLFSVIPDFHQFVKNNKNSGKEKKREKTTNGSNSIENDIPDLEELSETSLRGLYDDSIMFISYIHSNGKPFPGLGIGEKIRMDVLLEFVDLALIDNWRKKLSNEWVQPFTLDNHKWNSVEHYYQASKFKQTNPGFYLSFSLDTGSELSKNVEKAKSAGGKTGKWEVDEKDVVLLRPENVEIDPDFYKSRYNKELYDAQYAKFTQNKELTDLLMATKKAKLMHYVNNKPLEEYKNLMEIREKLMGLGLDRDGRDV</sequence>
<evidence type="ECO:0000313" key="3">
    <source>
        <dbReference type="EMBL" id="QHT23626.1"/>
    </source>
</evidence>
<dbReference type="InterPro" id="IPR012816">
    <property type="entry name" value="NADAR"/>
</dbReference>
<name>A0A6C0E3C7_9ZZZZ</name>
<feature type="region of interest" description="Disordered" evidence="2">
    <location>
        <begin position="493"/>
        <end position="514"/>
    </location>
</feature>
<accession>A0A6C0E3C7</accession>
<feature type="region of interest" description="Disordered" evidence="2">
    <location>
        <begin position="118"/>
        <end position="156"/>
    </location>
</feature>
<dbReference type="InterPro" id="IPR037238">
    <property type="entry name" value="YbiA-like_sf"/>
</dbReference>
<dbReference type="EMBL" id="MN739733">
    <property type="protein sequence ID" value="QHT23626.1"/>
    <property type="molecule type" value="Genomic_DNA"/>
</dbReference>
<feature type="compositionally biased region" description="Acidic residues" evidence="2">
    <location>
        <begin position="121"/>
        <end position="141"/>
    </location>
</feature>
<evidence type="ECO:0000256" key="2">
    <source>
        <dbReference type="SAM" id="MobiDB-lite"/>
    </source>
</evidence>
<dbReference type="Gene3D" id="1.10.357.40">
    <property type="entry name" value="YbiA-like"/>
    <property type="match status" value="1"/>
</dbReference>